<feature type="region of interest" description="Disordered" evidence="1">
    <location>
        <begin position="172"/>
        <end position="246"/>
    </location>
</feature>
<proteinExistence type="predicted"/>
<dbReference type="PANTHER" id="PTHR11477">
    <property type="entry name" value="TRANSCRIPTION FACTOR S-II ZINC FINGER DOMAIN-CONTAINING PROTEIN"/>
    <property type="match status" value="1"/>
</dbReference>
<sequence>MKQYNLEIPDSKDVSNNKNLQDQNGETKEQEAVEKSPKIDLIPQEEKNKIRESVAKTFKDLFIQRIPKEHSIVSLYVSHEVLGINWGNEIENELFKAYPNDTEYRQKSRMYFLNIKNEKTKLLDKLLSKDLTFKDLVRLSEEEMRTEEIKKAAVNVHLQSIKQTVLKTDSSNSKLKVKRTHKGEEVIEDENDDYNTISNYSTTEQNAKQRVLEEQEEAERQKELEKTEARSGSLTPEPEASGKITGINSSLINSSATQYVDDDYGNGSVNVEGSLDTKITYNDAYGHENEEDEELHDIGDDIDDDVFDKIINEKNTAKPDSQQNETSGQNGNTSNKDVIPNQNEENEDEVEEEEEDNEEEDDDSYDPAATVKVDLEEPIFDDVQIEFPQVNAPFDSKIKFLSCSNKRSALIDQVGTSKKILECFFKEPRKTDSLNEHGLQLLGRLDRTTAYQYLNKITTTRDLYLLELEPFKPRPSTSELEIENNSNVFLRLWQYFIKREKEGVIGNRPAFVKDGYIICLNQQEFNNDNNNIPEFFNVFNLKDELLKDTSRKERMFVILVVQKDLNFDNNGELDKIVSELRNS</sequence>
<organism evidence="3 4">
    <name type="scientific">Candida boidinii</name>
    <name type="common">Yeast</name>
    <dbReference type="NCBI Taxonomy" id="5477"/>
    <lineage>
        <taxon>Eukaryota</taxon>
        <taxon>Fungi</taxon>
        <taxon>Dikarya</taxon>
        <taxon>Ascomycota</taxon>
        <taxon>Saccharomycotina</taxon>
        <taxon>Pichiomycetes</taxon>
        <taxon>Pichiales</taxon>
        <taxon>Pichiaceae</taxon>
        <taxon>Ogataea</taxon>
        <taxon>Ogataea/Candida clade</taxon>
    </lineage>
</organism>
<accession>A0A9W6WGK6</accession>
<dbReference type="GO" id="GO:0000977">
    <property type="term" value="F:RNA polymerase II transcription regulatory region sequence-specific DNA binding"/>
    <property type="evidence" value="ECO:0007669"/>
    <property type="project" value="TreeGrafter"/>
</dbReference>
<dbReference type="InterPro" id="IPR003618">
    <property type="entry name" value="TFIIS_cen_dom"/>
</dbReference>
<feature type="region of interest" description="Disordered" evidence="1">
    <location>
        <begin position="314"/>
        <end position="367"/>
    </location>
</feature>
<feature type="compositionally biased region" description="Basic and acidic residues" evidence="1">
    <location>
        <begin position="25"/>
        <end position="38"/>
    </location>
</feature>
<dbReference type="GO" id="GO:0006368">
    <property type="term" value="P:transcription elongation by RNA polymerase II"/>
    <property type="evidence" value="ECO:0007669"/>
    <property type="project" value="TreeGrafter"/>
</dbReference>
<dbReference type="Pfam" id="PF07500">
    <property type="entry name" value="TFIIS_M"/>
    <property type="match status" value="1"/>
</dbReference>
<dbReference type="GO" id="GO:0005634">
    <property type="term" value="C:nucleus"/>
    <property type="evidence" value="ECO:0007669"/>
    <property type="project" value="TreeGrafter"/>
</dbReference>
<comment type="caution">
    <text evidence="3">The sequence shown here is derived from an EMBL/GenBank/DDBJ whole genome shotgun (WGS) entry which is preliminary data.</text>
</comment>
<dbReference type="Proteomes" id="UP001165120">
    <property type="component" value="Unassembled WGS sequence"/>
</dbReference>
<dbReference type="EMBL" id="BSXN01000410">
    <property type="protein sequence ID" value="GME68418.1"/>
    <property type="molecule type" value="Genomic_DNA"/>
</dbReference>
<dbReference type="AlphaFoldDB" id="A0A9W6WGK6"/>
<dbReference type="SUPFAM" id="SSF46942">
    <property type="entry name" value="Elongation factor TFIIS domain 2"/>
    <property type="match status" value="1"/>
</dbReference>
<protein>
    <submittedName>
        <fullName evidence="3">Unnamed protein product</fullName>
    </submittedName>
</protein>
<dbReference type="GO" id="GO:0001139">
    <property type="term" value="F:RNA polymerase II complex recruiting activity"/>
    <property type="evidence" value="ECO:0007669"/>
    <property type="project" value="TreeGrafter"/>
</dbReference>
<dbReference type="PROSITE" id="PS51321">
    <property type="entry name" value="TFIIS_CENTRAL"/>
    <property type="match status" value="1"/>
</dbReference>
<dbReference type="GO" id="GO:0031564">
    <property type="term" value="P:transcription antitermination"/>
    <property type="evidence" value="ECO:0007669"/>
    <property type="project" value="TreeGrafter"/>
</dbReference>
<feature type="domain" description="TFIIS central" evidence="2">
    <location>
        <begin position="50"/>
        <end position="172"/>
    </location>
</feature>
<name>A0A9W6WGK6_CANBO</name>
<keyword evidence="4" id="KW-1185">Reference proteome</keyword>
<evidence type="ECO:0000313" key="4">
    <source>
        <dbReference type="Proteomes" id="UP001165120"/>
    </source>
</evidence>
<feature type="compositionally biased region" description="Polar residues" evidence="1">
    <location>
        <begin position="194"/>
        <end position="206"/>
    </location>
</feature>
<evidence type="ECO:0000256" key="1">
    <source>
        <dbReference type="SAM" id="MobiDB-lite"/>
    </source>
</evidence>
<dbReference type="GO" id="GO:0006362">
    <property type="term" value="P:transcription elongation by RNA polymerase I"/>
    <property type="evidence" value="ECO:0007669"/>
    <property type="project" value="TreeGrafter"/>
</dbReference>
<feature type="compositionally biased region" description="Polar residues" evidence="1">
    <location>
        <begin position="318"/>
        <end position="342"/>
    </location>
</feature>
<evidence type="ECO:0000313" key="3">
    <source>
        <dbReference type="EMBL" id="GME68418.1"/>
    </source>
</evidence>
<dbReference type="CDD" id="cd21542">
    <property type="entry name" value="SPOC_Bye1p-like"/>
    <property type="match status" value="1"/>
</dbReference>
<dbReference type="PANTHER" id="PTHR11477:SF11">
    <property type="entry name" value="TRANSCRIPTION FACTOR BYE1"/>
    <property type="match status" value="1"/>
</dbReference>
<feature type="region of interest" description="Disordered" evidence="1">
    <location>
        <begin position="1"/>
        <end position="38"/>
    </location>
</feature>
<dbReference type="GO" id="GO:0031440">
    <property type="term" value="P:regulation of mRNA 3'-end processing"/>
    <property type="evidence" value="ECO:0007669"/>
    <property type="project" value="TreeGrafter"/>
</dbReference>
<dbReference type="InterPro" id="IPR036575">
    <property type="entry name" value="TFIIS_cen_dom_sf"/>
</dbReference>
<dbReference type="Gene3D" id="1.10.472.30">
    <property type="entry name" value="Transcription elongation factor S-II, central domain"/>
    <property type="match status" value="1"/>
</dbReference>
<gene>
    <name evidence="3" type="ORF">Cboi02_000164600</name>
</gene>
<reference evidence="3" key="1">
    <citation type="submission" date="2023-04" db="EMBL/GenBank/DDBJ databases">
        <title>Candida boidinii NBRC 10035.</title>
        <authorList>
            <person name="Ichikawa N."/>
            <person name="Sato H."/>
            <person name="Tonouchi N."/>
        </authorList>
    </citation>
    <scope>NUCLEOTIDE SEQUENCE</scope>
    <source>
        <strain evidence="3">NBRC 10035</strain>
    </source>
</reference>
<evidence type="ECO:0000259" key="2">
    <source>
        <dbReference type="PROSITE" id="PS51321"/>
    </source>
</evidence>
<feature type="compositionally biased region" description="Basic and acidic residues" evidence="1">
    <location>
        <begin position="210"/>
        <end position="229"/>
    </location>
</feature>
<feature type="compositionally biased region" description="Acidic residues" evidence="1">
    <location>
        <begin position="344"/>
        <end position="365"/>
    </location>
</feature>